<dbReference type="AlphaFoldDB" id="M3IF70"/>
<accession>M3IF70</accession>
<organism evidence="1 2">
    <name type="scientific">Leptospira interrogans serovar Copenhageni str. LT2050</name>
    <dbReference type="NCBI Taxonomy" id="1001598"/>
    <lineage>
        <taxon>Bacteria</taxon>
        <taxon>Pseudomonadati</taxon>
        <taxon>Spirochaetota</taxon>
        <taxon>Spirochaetia</taxon>
        <taxon>Leptospirales</taxon>
        <taxon>Leptospiraceae</taxon>
        <taxon>Leptospira</taxon>
    </lineage>
</organism>
<gene>
    <name evidence="1" type="ORF">LEP1GSC150_1117</name>
</gene>
<protein>
    <submittedName>
        <fullName evidence="1">Uncharacterized protein</fullName>
    </submittedName>
</protein>
<reference evidence="1 2" key="1">
    <citation type="submission" date="2013-02" db="EMBL/GenBank/DDBJ databases">
        <authorList>
            <person name="Harkins D.M."/>
            <person name="Durkin A.S."/>
            <person name="Brinkac L.M."/>
            <person name="Haft D.H."/>
            <person name="Selengut J.D."/>
            <person name="Sanka R."/>
            <person name="DePew J."/>
            <person name="Purushe J."/>
            <person name="Tulsiani S.M."/>
            <person name="Graham G.C."/>
            <person name="Burns M.-A."/>
            <person name="Dohnt M.F."/>
            <person name="Smythe L.D."/>
            <person name="McKay D.B."/>
            <person name="Craig S.B."/>
            <person name="Vinetz J.M."/>
            <person name="Sutton G.G."/>
            <person name="Nierman W.C."/>
            <person name="Fouts D.E."/>
        </authorList>
    </citation>
    <scope>NUCLEOTIDE SEQUENCE [LARGE SCALE GENOMIC DNA]</scope>
    <source>
        <strain evidence="1 2">LT2050</strain>
    </source>
</reference>
<evidence type="ECO:0000313" key="1">
    <source>
        <dbReference type="EMBL" id="EMG19948.1"/>
    </source>
</evidence>
<proteinExistence type="predicted"/>
<dbReference type="Proteomes" id="UP000011778">
    <property type="component" value="Unassembled WGS sequence"/>
</dbReference>
<dbReference type="EMBL" id="AFMD02000461">
    <property type="protein sequence ID" value="EMG19948.1"/>
    <property type="molecule type" value="Genomic_DNA"/>
</dbReference>
<name>M3IF70_LEPIT</name>
<sequence>KAKEFLRVKTTDMNEVKAQLSEGKPVVAGVLVYENFLISKEIKFIKKV</sequence>
<feature type="non-terminal residue" evidence="1">
    <location>
        <position position="1"/>
    </location>
</feature>
<comment type="caution">
    <text evidence="1">The sequence shown here is derived from an EMBL/GenBank/DDBJ whole genome shotgun (WGS) entry which is preliminary data.</text>
</comment>
<evidence type="ECO:0000313" key="2">
    <source>
        <dbReference type="Proteomes" id="UP000011778"/>
    </source>
</evidence>